<feature type="region of interest" description="Disordered" evidence="1">
    <location>
        <begin position="296"/>
        <end position="330"/>
    </location>
</feature>
<proteinExistence type="predicted"/>
<evidence type="ECO:0000313" key="2">
    <source>
        <dbReference type="EMBL" id="KAF0736517.1"/>
    </source>
</evidence>
<feature type="region of interest" description="Disordered" evidence="1">
    <location>
        <begin position="30"/>
        <end position="90"/>
    </location>
</feature>
<evidence type="ECO:0000313" key="3">
    <source>
        <dbReference type="Proteomes" id="UP000481153"/>
    </source>
</evidence>
<gene>
    <name evidence="2" type="ORF">Ae201684_007527</name>
</gene>
<feature type="region of interest" description="Disordered" evidence="1">
    <location>
        <begin position="104"/>
        <end position="138"/>
    </location>
</feature>
<name>A0A6G0X961_9STRA</name>
<feature type="compositionally biased region" description="Basic and acidic residues" evidence="1">
    <location>
        <begin position="71"/>
        <end position="80"/>
    </location>
</feature>
<feature type="compositionally biased region" description="Polar residues" evidence="1">
    <location>
        <begin position="119"/>
        <end position="135"/>
    </location>
</feature>
<keyword evidence="3" id="KW-1185">Reference proteome</keyword>
<evidence type="ECO:0000256" key="1">
    <source>
        <dbReference type="SAM" id="MobiDB-lite"/>
    </source>
</evidence>
<reference evidence="2 3" key="1">
    <citation type="submission" date="2019-07" db="EMBL/GenBank/DDBJ databases">
        <title>Genomics analysis of Aphanomyces spp. identifies a new class of oomycete effector associated with host adaptation.</title>
        <authorList>
            <person name="Gaulin E."/>
        </authorList>
    </citation>
    <scope>NUCLEOTIDE SEQUENCE [LARGE SCALE GENOMIC DNA]</scope>
    <source>
        <strain evidence="2 3">ATCC 201684</strain>
    </source>
</reference>
<comment type="caution">
    <text evidence="2">The sequence shown here is derived from an EMBL/GenBank/DDBJ whole genome shotgun (WGS) entry which is preliminary data.</text>
</comment>
<dbReference type="VEuPathDB" id="FungiDB:AeMF1_020085"/>
<accession>A0A6G0X961</accession>
<dbReference type="EMBL" id="VJMJ01000089">
    <property type="protein sequence ID" value="KAF0736517.1"/>
    <property type="molecule type" value="Genomic_DNA"/>
</dbReference>
<sequence>MENYVLMCPSSSVEELRESLVRLEQRWKSIRQRPKHRPVSISPAMRPPSPLLGYSETHVESNAYATPPSSKHYDDSKDLPSRASTPESIPPAVPIYVTDVSFKTPEKKKRDPELFDSPVSATSSNGVSRPYSGTSRLPVAPGKRVAALTRENVSRLSQYPFRMSLDRDNGSVCSSQSVRSRISVKTDGGTVFSRLYNPNYLQEKDLRMSMHKDRQLSQCSFMPKTNSKSRTPSVASRDSFCSESSNTSVHTDITAGLSASSRLYDPDYIRKRHARLEKLREERELRECTFAPAVNKSANERLLSREPKPVQVTPVSIPAKSTSPAARRAK</sequence>
<protein>
    <submittedName>
        <fullName evidence="2">Uncharacterized protein</fullName>
    </submittedName>
</protein>
<organism evidence="2 3">
    <name type="scientific">Aphanomyces euteiches</name>
    <dbReference type="NCBI Taxonomy" id="100861"/>
    <lineage>
        <taxon>Eukaryota</taxon>
        <taxon>Sar</taxon>
        <taxon>Stramenopiles</taxon>
        <taxon>Oomycota</taxon>
        <taxon>Saprolegniomycetes</taxon>
        <taxon>Saprolegniales</taxon>
        <taxon>Verrucalvaceae</taxon>
        <taxon>Aphanomyces</taxon>
    </lineage>
</organism>
<feature type="compositionally biased region" description="Basic and acidic residues" evidence="1">
    <location>
        <begin position="298"/>
        <end position="308"/>
    </location>
</feature>
<dbReference type="AlphaFoldDB" id="A0A6G0X961"/>
<dbReference type="Proteomes" id="UP000481153">
    <property type="component" value="Unassembled WGS sequence"/>
</dbReference>
<feature type="region of interest" description="Disordered" evidence="1">
    <location>
        <begin position="222"/>
        <end position="242"/>
    </location>
</feature>
<feature type="compositionally biased region" description="Basic and acidic residues" evidence="1">
    <location>
        <begin position="104"/>
        <end position="113"/>
    </location>
</feature>